<evidence type="ECO:0000256" key="2">
    <source>
        <dbReference type="ARBA" id="ARBA00022676"/>
    </source>
</evidence>
<accession>A0A6B2K107</accession>
<evidence type="ECO:0000256" key="1">
    <source>
        <dbReference type="ARBA" id="ARBA00006739"/>
    </source>
</evidence>
<dbReference type="PANTHER" id="PTHR43179:SF12">
    <property type="entry name" value="GALACTOFURANOSYLTRANSFERASE GLFT2"/>
    <property type="match status" value="1"/>
</dbReference>
<evidence type="ECO:0000256" key="3">
    <source>
        <dbReference type="ARBA" id="ARBA00022679"/>
    </source>
</evidence>
<evidence type="ECO:0000313" key="5">
    <source>
        <dbReference type="EMBL" id="NDV02629.1"/>
    </source>
</evidence>
<dbReference type="SUPFAM" id="SSF53448">
    <property type="entry name" value="Nucleotide-diphospho-sugar transferases"/>
    <property type="match status" value="1"/>
</dbReference>
<comment type="similarity">
    <text evidence="1">Belongs to the glycosyltransferase 2 family.</text>
</comment>
<dbReference type="EMBL" id="JAAGAB010000004">
    <property type="protein sequence ID" value="NDV02629.1"/>
    <property type="molecule type" value="Genomic_DNA"/>
</dbReference>
<organism evidence="5 6">
    <name type="scientific">Pseudoroseicyclus tamaricis</name>
    <dbReference type="NCBI Taxonomy" id="2705421"/>
    <lineage>
        <taxon>Bacteria</taxon>
        <taxon>Pseudomonadati</taxon>
        <taxon>Pseudomonadota</taxon>
        <taxon>Alphaproteobacteria</taxon>
        <taxon>Rhodobacterales</taxon>
        <taxon>Paracoccaceae</taxon>
        <taxon>Pseudoroseicyclus</taxon>
    </lineage>
</organism>
<keyword evidence="2" id="KW-0328">Glycosyltransferase</keyword>
<dbReference type="GO" id="GO:0016757">
    <property type="term" value="F:glycosyltransferase activity"/>
    <property type="evidence" value="ECO:0007669"/>
    <property type="project" value="UniProtKB-KW"/>
</dbReference>
<comment type="caution">
    <text evidence="5">The sequence shown here is derived from an EMBL/GenBank/DDBJ whole genome shotgun (WGS) entry which is preliminary data.</text>
</comment>
<name>A0A6B2K107_9RHOB</name>
<dbReference type="RefSeq" id="WP_163895769.1">
    <property type="nucleotide sequence ID" value="NZ_JAAFYS010000004.1"/>
</dbReference>
<dbReference type="InterPro" id="IPR001173">
    <property type="entry name" value="Glyco_trans_2-like"/>
</dbReference>
<dbReference type="InterPro" id="IPR029044">
    <property type="entry name" value="Nucleotide-diphossugar_trans"/>
</dbReference>
<evidence type="ECO:0000259" key="4">
    <source>
        <dbReference type="Pfam" id="PF00535"/>
    </source>
</evidence>
<dbReference type="SUPFAM" id="SSF53756">
    <property type="entry name" value="UDP-Glycosyltransferase/glycogen phosphorylase"/>
    <property type="match status" value="1"/>
</dbReference>
<dbReference type="Gene3D" id="3.90.550.10">
    <property type="entry name" value="Spore Coat Polysaccharide Biosynthesis Protein SpsA, Chain A"/>
    <property type="match status" value="1"/>
</dbReference>
<gene>
    <name evidence="5" type="ORF">GZA08_16800</name>
</gene>
<evidence type="ECO:0000313" key="6">
    <source>
        <dbReference type="Proteomes" id="UP000474757"/>
    </source>
</evidence>
<dbReference type="Proteomes" id="UP000474757">
    <property type="component" value="Unassembled WGS sequence"/>
</dbReference>
<dbReference type="Gene3D" id="3.40.50.2000">
    <property type="entry name" value="Glycogen Phosphorylase B"/>
    <property type="match status" value="1"/>
</dbReference>
<dbReference type="PANTHER" id="PTHR43179">
    <property type="entry name" value="RHAMNOSYLTRANSFERASE WBBL"/>
    <property type="match status" value="1"/>
</dbReference>
<reference evidence="5 6" key="1">
    <citation type="submission" date="2020-02" db="EMBL/GenBank/DDBJ databases">
        <title>Pseudoroseicyclus tamarix, sp. nov., isolated from offshore sediment of a Tamarix chinensis forest.</title>
        <authorList>
            <person name="Gai Y."/>
        </authorList>
    </citation>
    <scope>NUCLEOTIDE SEQUENCE [LARGE SCALE GENOMIC DNA]</scope>
    <source>
        <strain evidence="5 6">CLL3-39</strain>
    </source>
</reference>
<dbReference type="AlphaFoldDB" id="A0A6B2K107"/>
<protein>
    <submittedName>
        <fullName evidence="5">Glycosyltransferase</fullName>
    </submittedName>
</protein>
<keyword evidence="6" id="KW-1185">Reference proteome</keyword>
<keyword evidence="3 5" id="KW-0808">Transferase</keyword>
<proteinExistence type="inferred from homology"/>
<sequence length="855" mass="92109">MLRRIASLYRRYAQAHFQAELKGFDIRDEAGRVIGRIDRAVFTGRSLRVAGWALTGKVTLHFGAERASMLPTLPRRDVAEARGIPEDVGFDLSTPRGFLQPGHLPVLQVDQSSGAGPIMIGLPMPASPASHARLAGAFAVAAAVSIPPTIRWFRTKDPAARAKVQSNLGLEFIATAPTFDPSVFPQGNIGRPAQTGAAAQIAIILPVYNAFDLLPEVIDRVIAHTDLPYRLIVIDDCSPDERVRPWLRERLAAHDAAHPEEAGRIELIENEENLGFIGAVNRGLSRAAELGRHAVLLNSDAFVPPGWASRLFAPIVQNDDVATVTPFSNDAEIFSAPALCKQTPILPGMADRIDETAQQLSWQRVQAPVPTGMGFCMAMNRRYLADIPALDTAFGKGYGEEVDWCRKALAKGGEHVALAGLFVEHRGGESFGSATKLALVAKNNALIEKRYPGYDLEVQRWLAADPLRSARMALAVAWAGAWSDQRAEDAGEDDAFIPIYLAHVIGGGAENWLTAKIEAELEETGRPAIVLRVGGGRRWMIDVMSPKGKLSTSLDDMEVLLRLLQPLRRREVIYSCGVGDMHAPQLPGDLLAIARAGEAHRIEVLFHDFYPLSPSYTLLDGNGRFTGAVPAGHEAEADKAHSFRGLSGQPVSLAEWRAAWTPFIDAADRLTCFSEDSATHVAAAYPQAKDKIGVVPHVLLTDVPRVEAPAPGAPRVIGVLGNIGYHKGAKVISSLGDALRGPGAPKLVVIGNVDPAYAPPVQVHVHGDYRIEQLPALVERYGITEWFIPSIWPETFSYTTHEALATGLPVWAFSLGAQGAAVGKAPNGRLIPFPADEPPERAAIAAFADPAEAAA</sequence>
<feature type="domain" description="Glycosyltransferase 2-like" evidence="4">
    <location>
        <begin position="203"/>
        <end position="385"/>
    </location>
</feature>
<dbReference type="Pfam" id="PF00535">
    <property type="entry name" value="Glycos_transf_2"/>
    <property type="match status" value="1"/>
</dbReference>